<dbReference type="RefSeq" id="WP_353979264.1">
    <property type="nucleotide sequence ID" value="NZ_CP159578.1"/>
</dbReference>
<dbReference type="GO" id="GO:0008234">
    <property type="term" value="F:cysteine-type peptidase activity"/>
    <property type="evidence" value="ECO:0007669"/>
    <property type="project" value="UniProtKB-KW"/>
</dbReference>
<evidence type="ECO:0000256" key="6">
    <source>
        <dbReference type="SAM" id="MobiDB-lite"/>
    </source>
</evidence>
<keyword evidence="4" id="KW-0378">Hydrolase</keyword>
<evidence type="ECO:0000256" key="7">
    <source>
        <dbReference type="SAM" id="SignalP"/>
    </source>
</evidence>
<keyword evidence="2" id="KW-0645">Protease</keyword>
<comment type="similarity">
    <text evidence="1">Belongs to the peptidase C40 family.</text>
</comment>
<dbReference type="SUPFAM" id="SSF54001">
    <property type="entry name" value="Cysteine proteinases"/>
    <property type="match status" value="1"/>
</dbReference>
<dbReference type="AlphaFoldDB" id="A0AB74UBK2"/>
<dbReference type="GO" id="GO:0006508">
    <property type="term" value="P:proteolysis"/>
    <property type="evidence" value="ECO:0007669"/>
    <property type="project" value="UniProtKB-KW"/>
</dbReference>
<dbReference type="Pfam" id="PF00877">
    <property type="entry name" value="NLPC_P60"/>
    <property type="match status" value="1"/>
</dbReference>
<feature type="signal peptide" evidence="7">
    <location>
        <begin position="1"/>
        <end position="24"/>
    </location>
</feature>
<evidence type="ECO:0000256" key="3">
    <source>
        <dbReference type="ARBA" id="ARBA00022729"/>
    </source>
</evidence>
<evidence type="ECO:0000256" key="4">
    <source>
        <dbReference type="ARBA" id="ARBA00022801"/>
    </source>
</evidence>
<dbReference type="InterPro" id="IPR038765">
    <property type="entry name" value="Papain-like_cys_pep_sf"/>
</dbReference>
<dbReference type="PANTHER" id="PTHR47360">
    <property type="entry name" value="MUREIN DD-ENDOPEPTIDASE MEPS/MUREIN LD-CARBOXYPEPTIDASE"/>
    <property type="match status" value="1"/>
</dbReference>
<protein>
    <submittedName>
        <fullName evidence="9">NlpC/P60 family protein</fullName>
    </submittedName>
</protein>
<sequence>MLKRTALGLAIAFVVSGCSTPAQQQQVDAQYALPVAKSRFVVAQQTPAASPPRTQQQARQVRDYHQPSPVSPTIIREALLDEHQRWVGTPYALGGNGRHGIDCSALMQHVFTEAFSLELPRTTEEQVQEGSRVSRSDLKAGDLVFFRPPGPYNHVGVYVGDGYFLHASTSQGVKLSRLDNVYWGRYYWQARRPMERTQLAQRVVLASEG</sequence>
<reference evidence="9" key="1">
    <citation type="submission" date="2024-06" db="EMBL/GenBank/DDBJ databases">
        <title>Complete genome of Salinicola endophyticus HNIBRBA4755.</title>
        <authorList>
            <person name="Shin S.Y."/>
            <person name="Kang H."/>
            <person name="Song J."/>
        </authorList>
    </citation>
    <scope>NUCLEOTIDE SEQUENCE</scope>
    <source>
        <strain evidence="9">HNIBRBA4755</strain>
    </source>
</reference>
<evidence type="ECO:0000256" key="2">
    <source>
        <dbReference type="ARBA" id="ARBA00022670"/>
    </source>
</evidence>
<accession>A0AB74UBK2</accession>
<feature type="chain" id="PRO_5044497220" evidence="7">
    <location>
        <begin position="25"/>
        <end position="209"/>
    </location>
</feature>
<proteinExistence type="inferred from homology"/>
<evidence type="ECO:0000256" key="5">
    <source>
        <dbReference type="ARBA" id="ARBA00022807"/>
    </source>
</evidence>
<dbReference type="PROSITE" id="PS51257">
    <property type="entry name" value="PROKAR_LIPOPROTEIN"/>
    <property type="match status" value="1"/>
</dbReference>
<evidence type="ECO:0000259" key="8">
    <source>
        <dbReference type="PROSITE" id="PS51935"/>
    </source>
</evidence>
<feature type="compositionally biased region" description="Polar residues" evidence="6">
    <location>
        <begin position="45"/>
        <end position="59"/>
    </location>
</feature>
<gene>
    <name evidence="9" type="ORF">ABV408_12485</name>
</gene>
<keyword evidence="3 7" id="KW-0732">Signal</keyword>
<feature type="domain" description="NlpC/P60" evidence="8">
    <location>
        <begin position="73"/>
        <end position="194"/>
    </location>
</feature>
<keyword evidence="5" id="KW-0788">Thiol protease</keyword>
<name>A0AB74UBK2_9GAMM</name>
<dbReference type="InterPro" id="IPR052062">
    <property type="entry name" value="Murein_DD/LD_carboxypeptidase"/>
</dbReference>
<evidence type="ECO:0000313" key="9">
    <source>
        <dbReference type="EMBL" id="XCJ78250.1"/>
    </source>
</evidence>
<organism evidence="9">
    <name type="scientific">Salinicola endophyticus</name>
    <dbReference type="NCBI Taxonomy" id="1949083"/>
    <lineage>
        <taxon>Bacteria</taxon>
        <taxon>Pseudomonadati</taxon>
        <taxon>Pseudomonadota</taxon>
        <taxon>Gammaproteobacteria</taxon>
        <taxon>Oceanospirillales</taxon>
        <taxon>Halomonadaceae</taxon>
        <taxon>Salinicola</taxon>
    </lineage>
</organism>
<dbReference type="EMBL" id="CP159578">
    <property type="protein sequence ID" value="XCJ78250.1"/>
    <property type="molecule type" value="Genomic_DNA"/>
</dbReference>
<feature type="region of interest" description="Disordered" evidence="6">
    <location>
        <begin position="45"/>
        <end position="68"/>
    </location>
</feature>
<dbReference type="InterPro" id="IPR000064">
    <property type="entry name" value="NLP_P60_dom"/>
</dbReference>
<dbReference type="PANTHER" id="PTHR47360:SF1">
    <property type="entry name" value="ENDOPEPTIDASE NLPC-RELATED"/>
    <property type="match status" value="1"/>
</dbReference>
<dbReference type="PROSITE" id="PS51935">
    <property type="entry name" value="NLPC_P60"/>
    <property type="match status" value="1"/>
</dbReference>
<dbReference type="Gene3D" id="3.90.1720.10">
    <property type="entry name" value="endopeptidase domain like (from Nostoc punctiforme)"/>
    <property type="match status" value="1"/>
</dbReference>
<evidence type="ECO:0000256" key="1">
    <source>
        <dbReference type="ARBA" id="ARBA00007074"/>
    </source>
</evidence>